<dbReference type="Gene3D" id="3.40.50.720">
    <property type="entry name" value="NAD(P)-binding Rossmann-like Domain"/>
    <property type="match status" value="1"/>
</dbReference>
<dbReference type="PROSITE" id="PS00061">
    <property type="entry name" value="ADH_SHORT"/>
    <property type="match status" value="1"/>
</dbReference>
<proteinExistence type="inferred from homology"/>
<evidence type="ECO:0000313" key="3">
    <source>
        <dbReference type="EMBL" id="CAB4851963.1"/>
    </source>
</evidence>
<organism evidence="3">
    <name type="scientific">freshwater metagenome</name>
    <dbReference type="NCBI Taxonomy" id="449393"/>
    <lineage>
        <taxon>unclassified sequences</taxon>
        <taxon>metagenomes</taxon>
        <taxon>ecological metagenomes</taxon>
    </lineage>
</organism>
<evidence type="ECO:0000256" key="1">
    <source>
        <dbReference type="ARBA" id="ARBA00006484"/>
    </source>
</evidence>
<dbReference type="PANTHER" id="PTHR42760">
    <property type="entry name" value="SHORT-CHAIN DEHYDROGENASES/REDUCTASES FAMILY MEMBER"/>
    <property type="match status" value="1"/>
</dbReference>
<dbReference type="InterPro" id="IPR036291">
    <property type="entry name" value="NAD(P)-bd_dom_sf"/>
</dbReference>
<dbReference type="FunFam" id="3.40.50.720:FF:000084">
    <property type="entry name" value="Short-chain dehydrogenase reductase"/>
    <property type="match status" value="1"/>
</dbReference>
<feature type="domain" description="Ketoreductase" evidence="2">
    <location>
        <begin position="7"/>
        <end position="198"/>
    </location>
</feature>
<dbReference type="InterPro" id="IPR057326">
    <property type="entry name" value="KR_dom"/>
</dbReference>
<dbReference type="PANTHER" id="PTHR42760:SF40">
    <property type="entry name" value="3-OXOACYL-[ACYL-CARRIER-PROTEIN] REDUCTASE, CHLOROPLASTIC"/>
    <property type="match status" value="1"/>
</dbReference>
<comment type="similarity">
    <text evidence="1">Belongs to the short-chain dehydrogenases/reductases (SDR) family.</text>
</comment>
<dbReference type="AlphaFoldDB" id="A0A6J7C8K5"/>
<dbReference type="EMBL" id="CAFBIZ010000209">
    <property type="protein sequence ID" value="CAB4851963.1"/>
    <property type="molecule type" value="Genomic_DNA"/>
</dbReference>
<reference evidence="3" key="1">
    <citation type="submission" date="2020-05" db="EMBL/GenBank/DDBJ databases">
        <authorList>
            <person name="Chiriac C."/>
            <person name="Salcher M."/>
            <person name="Ghai R."/>
            <person name="Kavagutti S V."/>
        </authorList>
    </citation>
    <scope>NUCLEOTIDE SEQUENCE</scope>
</reference>
<dbReference type="InterPro" id="IPR002347">
    <property type="entry name" value="SDR_fam"/>
</dbReference>
<dbReference type="InterPro" id="IPR020904">
    <property type="entry name" value="Sc_DH/Rdtase_CS"/>
</dbReference>
<evidence type="ECO:0000259" key="2">
    <source>
        <dbReference type="SMART" id="SM00822"/>
    </source>
</evidence>
<gene>
    <name evidence="3" type="ORF">UFOPK3268_01430</name>
</gene>
<protein>
    <submittedName>
        <fullName evidence="3">Unannotated protein</fullName>
    </submittedName>
</protein>
<dbReference type="PRINTS" id="PR00081">
    <property type="entry name" value="GDHRDH"/>
</dbReference>
<sequence length="269" mass="27939">MSRLDDRVAIVTGSGRGIGRATALRLAHDGAAVVVNDLDPEPAAETVALILAEGGRAIMVAANTVALDQAHVLAAAAIEAFGKIDIVVNNAGTTRDRMFHAMTDADFDFAMDANFRTAHHTTLAAMPYMREVAKAEIAATGRPAYHRKIVFTSSVVALTGNPGQFNYAAAKGALIAVTKTLARELGPFAINVNAVAPGFIETRLTAAKSAGNALGIPEETRDFVRSLVSLGRLGEPEDVAAVHAFLVSSDSDYVSGVTIPVTGGQIGGM</sequence>
<name>A0A6J7C8K5_9ZZZZ</name>
<dbReference type="SMART" id="SM00822">
    <property type="entry name" value="PKS_KR"/>
    <property type="match status" value="1"/>
</dbReference>
<dbReference type="PRINTS" id="PR00080">
    <property type="entry name" value="SDRFAMILY"/>
</dbReference>
<dbReference type="SUPFAM" id="SSF51735">
    <property type="entry name" value="NAD(P)-binding Rossmann-fold domains"/>
    <property type="match status" value="1"/>
</dbReference>
<accession>A0A6J7C8K5</accession>
<dbReference type="GO" id="GO:0016616">
    <property type="term" value="F:oxidoreductase activity, acting on the CH-OH group of donors, NAD or NADP as acceptor"/>
    <property type="evidence" value="ECO:0007669"/>
    <property type="project" value="UniProtKB-ARBA"/>
</dbReference>
<dbReference type="GO" id="GO:0030497">
    <property type="term" value="P:fatty acid elongation"/>
    <property type="evidence" value="ECO:0007669"/>
    <property type="project" value="TreeGrafter"/>
</dbReference>
<dbReference type="Pfam" id="PF13561">
    <property type="entry name" value="adh_short_C2"/>
    <property type="match status" value="1"/>
</dbReference>